<sequence length="73" mass="8114">MEDNHPEDINPFHVSIANDVYVDSGISPMNSIVLARKELADEGLSQSQIAKVLLASLYADVRELNLRAVMELF</sequence>
<dbReference type="KEGG" id="vg:40085880"/>
<reference evidence="1 2" key="1">
    <citation type="submission" date="2017-08" db="EMBL/GenBank/DDBJ databases">
        <title>Characterization and complete genome sequence of novel bacteriophage infecting the causal agent of bacterial fruit blotch, Acidovorax citrulli.</title>
        <authorList>
            <person name="Midani A.R."/>
            <person name="Park S.-H."/>
            <person name="Choi T.-J."/>
        </authorList>
    </citation>
    <scope>NUCLEOTIDE SEQUENCE [LARGE SCALE GENOMIC DNA]</scope>
</reference>
<protein>
    <submittedName>
        <fullName evidence="1">Uncharacterized protein</fullName>
    </submittedName>
</protein>
<dbReference type="EMBL" id="KY979132">
    <property type="protein sequence ID" value="ASD50476.1"/>
    <property type="molecule type" value="Genomic_DNA"/>
</dbReference>
<dbReference type="GeneID" id="40085880"/>
<accession>A0A218M353</accession>
<dbReference type="RefSeq" id="YP_009609795.1">
    <property type="nucleotide sequence ID" value="NC_041997.1"/>
</dbReference>
<proteinExistence type="predicted"/>
<keyword evidence="2" id="KW-1185">Reference proteome</keyword>
<evidence type="ECO:0000313" key="1">
    <source>
        <dbReference type="EMBL" id="ASD50476.1"/>
    </source>
</evidence>
<dbReference type="Proteomes" id="UP000224101">
    <property type="component" value="Segment"/>
</dbReference>
<name>A0A218M353_9CAUD</name>
<evidence type="ECO:0000313" key="2">
    <source>
        <dbReference type="Proteomes" id="UP000224101"/>
    </source>
</evidence>
<organism evidence="1 2">
    <name type="scientific">Acidovorax phage ACP17</name>
    <dbReference type="NCBI Taxonomy" id="2010329"/>
    <lineage>
        <taxon>Viruses</taxon>
        <taxon>Duplodnaviria</taxon>
        <taxon>Heunggongvirae</taxon>
        <taxon>Uroviricota</taxon>
        <taxon>Caudoviricetes</taxon>
        <taxon>Busanvirus</taxon>
        <taxon>Busanvirus ACP17</taxon>
    </lineage>
</organism>